<dbReference type="GO" id="GO:0047570">
    <property type="term" value="F:3-oxoadipate enol-lactonase activity"/>
    <property type="evidence" value="ECO:0007669"/>
    <property type="project" value="UniProtKB-EC"/>
</dbReference>
<dbReference type="Gene3D" id="3.40.50.1820">
    <property type="entry name" value="alpha/beta hydrolase"/>
    <property type="match status" value="1"/>
</dbReference>
<dbReference type="PANTHER" id="PTHR43433:SF5">
    <property type="entry name" value="AB HYDROLASE-1 DOMAIN-CONTAINING PROTEIN"/>
    <property type="match status" value="1"/>
</dbReference>
<feature type="domain" description="AB hydrolase-1" evidence="1">
    <location>
        <begin position="22"/>
        <end position="243"/>
    </location>
</feature>
<dbReference type="InterPro" id="IPR029058">
    <property type="entry name" value="AB_hydrolase_fold"/>
</dbReference>
<proteinExistence type="predicted"/>
<dbReference type="PANTHER" id="PTHR43433">
    <property type="entry name" value="HYDROLASE, ALPHA/BETA FOLD FAMILY PROTEIN"/>
    <property type="match status" value="1"/>
</dbReference>
<gene>
    <name evidence="2" type="primary">pcaD</name>
    <name evidence="2" type="ORF">SCD90_04545</name>
</gene>
<accession>A0ABU4RKH2</accession>
<comment type="caution">
    <text evidence="2">The sequence shown here is derived from an EMBL/GenBank/DDBJ whole genome shotgun (WGS) entry which is preliminary data.</text>
</comment>
<dbReference type="Proteomes" id="UP001274321">
    <property type="component" value="Unassembled WGS sequence"/>
</dbReference>
<dbReference type="InterPro" id="IPR026968">
    <property type="entry name" value="PcaD/CatD"/>
</dbReference>
<dbReference type="InterPro" id="IPR000073">
    <property type="entry name" value="AB_hydrolase_1"/>
</dbReference>
<dbReference type="SUPFAM" id="SSF53474">
    <property type="entry name" value="alpha/beta-Hydrolases"/>
    <property type="match status" value="1"/>
</dbReference>
<keyword evidence="2" id="KW-0378">Hydrolase</keyword>
<dbReference type="PRINTS" id="PR00111">
    <property type="entry name" value="ABHYDROLASE"/>
</dbReference>
<name>A0ABU4RKH2_9HYPH</name>
<dbReference type="InterPro" id="IPR050471">
    <property type="entry name" value="AB_hydrolase"/>
</dbReference>
<dbReference type="NCBIfam" id="TIGR02427">
    <property type="entry name" value="protocat_pcaD"/>
    <property type="match status" value="1"/>
</dbReference>
<evidence type="ECO:0000259" key="1">
    <source>
        <dbReference type="Pfam" id="PF00561"/>
    </source>
</evidence>
<protein>
    <submittedName>
        <fullName evidence="2">3-oxoadipate enol-lactonase</fullName>
        <ecNumber evidence="2">3.1.1.24</ecNumber>
    </submittedName>
</protein>
<reference evidence="2 3" key="1">
    <citation type="submission" date="2023-11" db="EMBL/GenBank/DDBJ databases">
        <authorList>
            <person name="Bao R."/>
        </authorList>
    </citation>
    <scope>NUCLEOTIDE SEQUENCE [LARGE SCALE GENOMIC DNA]</scope>
    <source>
        <strain evidence="2 3">PJ23</strain>
    </source>
</reference>
<sequence length="258" mass="27415">MAFADNNGVRLFYTVDGPADAPALVLSNSMGTTHGMWQPQLAALTERFRVVRYDRRGHGQSNSPAAPYTIDELAGDSIAVMDAAGVESAHWVGLSIGGMVGLRIASTAPERIQRLVVASAGVFMGPPEVWNGRIKTAQNRGIEPLANPTMGMWFTKEFLTANAGAVDAIRAQFVQTTLDGFIGCSSAMRDMDQRESIRAVTSPTLVIVGSNDQNTSPNEAALIVGRVPNSSGLILRGSHIINVEQAEAFTGAVLEFLG</sequence>
<keyword evidence="3" id="KW-1185">Reference proteome</keyword>
<dbReference type="RefSeq" id="WP_319843444.1">
    <property type="nucleotide sequence ID" value="NZ_JAXAFJ010000002.1"/>
</dbReference>
<dbReference type="EC" id="3.1.1.24" evidence="2"/>
<evidence type="ECO:0000313" key="2">
    <source>
        <dbReference type="EMBL" id="MDX6805325.1"/>
    </source>
</evidence>
<dbReference type="EMBL" id="JAXAFJ010000002">
    <property type="protein sequence ID" value="MDX6805325.1"/>
    <property type="molecule type" value="Genomic_DNA"/>
</dbReference>
<evidence type="ECO:0000313" key="3">
    <source>
        <dbReference type="Proteomes" id="UP001274321"/>
    </source>
</evidence>
<dbReference type="Pfam" id="PF00561">
    <property type="entry name" value="Abhydrolase_1"/>
    <property type="match status" value="1"/>
</dbReference>
<organism evidence="2 3">
    <name type="scientific">Terrihabitans rhizophilus</name>
    <dbReference type="NCBI Taxonomy" id="3092662"/>
    <lineage>
        <taxon>Bacteria</taxon>
        <taxon>Pseudomonadati</taxon>
        <taxon>Pseudomonadota</taxon>
        <taxon>Alphaproteobacteria</taxon>
        <taxon>Hyphomicrobiales</taxon>
        <taxon>Terrihabitans</taxon>
    </lineage>
</organism>